<dbReference type="AlphaFoldDB" id="A0A1G2LC45"/>
<dbReference type="EMBL" id="MHQS01000006">
    <property type="protein sequence ID" value="OHA09170.1"/>
    <property type="molecule type" value="Genomic_DNA"/>
</dbReference>
<dbReference type="STRING" id="1802280.A3B37_01350"/>
<sequence length="117" mass="13601">MRYNFEKLEIWQLGMKIVQKTYAITRKFPKEELFGLTSQMRRAAVSIPLNIAEGSAKQSRKEVAVFLRTAIASALELITASRIAEQEKFAVPSEFRELNDLLQEEYFKIIAFEKKLR</sequence>
<proteinExistence type="predicted"/>
<dbReference type="SUPFAM" id="SSF158446">
    <property type="entry name" value="IVS-encoded protein-like"/>
    <property type="match status" value="1"/>
</dbReference>
<dbReference type="InterPro" id="IPR012657">
    <property type="entry name" value="23S_rRNA-intervening_sequence"/>
</dbReference>
<dbReference type="Proteomes" id="UP000176705">
    <property type="component" value="Unassembled WGS sequence"/>
</dbReference>
<dbReference type="NCBIfam" id="TIGR02436">
    <property type="entry name" value="four helix bundle protein"/>
    <property type="match status" value="1"/>
</dbReference>
<gene>
    <name evidence="1" type="ORF">A3B37_01350</name>
</gene>
<dbReference type="PANTHER" id="PTHR38471">
    <property type="entry name" value="FOUR HELIX BUNDLE PROTEIN"/>
    <property type="match status" value="1"/>
</dbReference>
<dbReference type="InterPro" id="IPR036583">
    <property type="entry name" value="23S_rRNA_IVS_sf"/>
</dbReference>
<evidence type="ECO:0008006" key="3">
    <source>
        <dbReference type="Google" id="ProtNLM"/>
    </source>
</evidence>
<accession>A0A1G2LC45</accession>
<protein>
    <recommendedName>
        <fullName evidence="3">Four helix bundle protein</fullName>
    </recommendedName>
</protein>
<reference evidence="1 2" key="1">
    <citation type="journal article" date="2016" name="Nat. Commun.">
        <title>Thousands of microbial genomes shed light on interconnected biogeochemical processes in an aquifer system.</title>
        <authorList>
            <person name="Anantharaman K."/>
            <person name="Brown C.T."/>
            <person name="Hug L.A."/>
            <person name="Sharon I."/>
            <person name="Castelle C.J."/>
            <person name="Probst A.J."/>
            <person name="Thomas B.C."/>
            <person name="Singh A."/>
            <person name="Wilkins M.J."/>
            <person name="Karaoz U."/>
            <person name="Brodie E.L."/>
            <person name="Williams K.H."/>
            <person name="Hubbard S.S."/>
            <person name="Banfield J.F."/>
        </authorList>
    </citation>
    <scope>NUCLEOTIDE SEQUENCE [LARGE SCALE GENOMIC DNA]</scope>
</reference>
<evidence type="ECO:0000313" key="1">
    <source>
        <dbReference type="EMBL" id="OHA09170.1"/>
    </source>
</evidence>
<organism evidence="1 2">
    <name type="scientific">Candidatus Sungbacteria bacterium RIFCSPLOWO2_01_FULL_59_16</name>
    <dbReference type="NCBI Taxonomy" id="1802280"/>
    <lineage>
        <taxon>Bacteria</taxon>
        <taxon>Candidatus Sungiibacteriota</taxon>
    </lineage>
</organism>
<name>A0A1G2LC45_9BACT</name>
<dbReference type="CDD" id="cd16377">
    <property type="entry name" value="23S_rRNA_IVP_like"/>
    <property type="match status" value="1"/>
</dbReference>
<evidence type="ECO:0000313" key="2">
    <source>
        <dbReference type="Proteomes" id="UP000176705"/>
    </source>
</evidence>
<comment type="caution">
    <text evidence="1">The sequence shown here is derived from an EMBL/GenBank/DDBJ whole genome shotgun (WGS) entry which is preliminary data.</text>
</comment>
<dbReference type="Gene3D" id="1.20.1440.60">
    <property type="entry name" value="23S rRNA-intervening sequence"/>
    <property type="match status" value="1"/>
</dbReference>
<dbReference type="Pfam" id="PF05635">
    <property type="entry name" value="23S_rRNA_IVP"/>
    <property type="match status" value="1"/>
</dbReference>
<dbReference type="PANTHER" id="PTHR38471:SF2">
    <property type="entry name" value="FOUR HELIX BUNDLE PROTEIN"/>
    <property type="match status" value="1"/>
</dbReference>